<dbReference type="GO" id="GO:0000162">
    <property type="term" value="P:L-tryptophan biosynthetic process"/>
    <property type="evidence" value="ECO:0007669"/>
    <property type="project" value="TreeGrafter"/>
</dbReference>
<feature type="domain" description="Chorismate-utilising enzyme C-terminal" evidence="10">
    <location>
        <begin position="202"/>
        <end position="454"/>
    </location>
</feature>
<evidence type="ECO:0000256" key="8">
    <source>
        <dbReference type="ARBA" id="ARBA00047683"/>
    </source>
</evidence>
<dbReference type="Pfam" id="PF04715">
    <property type="entry name" value="Anth_synt_I_N"/>
    <property type="match status" value="1"/>
</dbReference>
<evidence type="ECO:0000256" key="3">
    <source>
        <dbReference type="ARBA" id="ARBA00020653"/>
    </source>
</evidence>
<dbReference type="PRINTS" id="PR00095">
    <property type="entry name" value="ANTSNTHASEI"/>
</dbReference>
<organism evidence="12">
    <name type="scientific">Pseudoalteromonas piscicida</name>
    <dbReference type="NCBI Taxonomy" id="43662"/>
    <lineage>
        <taxon>Bacteria</taxon>
        <taxon>Pseudomonadati</taxon>
        <taxon>Pseudomonadota</taxon>
        <taxon>Gammaproteobacteria</taxon>
        <taxon>Alteromonadales</taxon>
        <taxon>Pseudoalteromonadaceae</taxon>
        <taxon>Pseudoalteromonas</taxon>
    </lineage>
</organism>
<dbReference type="InterPro" id="IPR019999">
    <property type="entry name" value="Anth_synth_I-like"/>
</dbReference>
<keyword evidence="4" id="KW-0479">Metal-binding</keyword>
<evidence type="ECO:0000256" key="7">
    <source>
        <dbReference type="ARBA" id="ARBA00025634"/>
    </source>
</evidence>
<comment type="catalytic activity">
    <reaction evidence="8">
        <text>chorismate + L-glutamine = anthranilate + pyruvate + L-glutamate + H(+)</text>
        <dbReference type="Rhea" id="RHEA:21732"/>
        <dbReference type="ChEBI" id="CHEBI:15361"/>
        <dbReference type="ChEBI" id="CHEBI:15378"/>
        <dbReference type="ChEBI" id="CHEBI:16567"/>
        <dbReference type="ChEBI" id="CHEBI:29748"/>
        <dbReference type="ChEBI" id="CHEBI:29985"/>
        <dbReference type="ChEBI" id="CHEBI:58359"/>
        <dbReference type="EC" id="4.1.3.27"/>
    </reaction>
</comment>
<accession>A0A142BLZ4</accession>
<dbReference type="InterPro" id="IPR006805">
    <property type="entry name" value="Anth_synth_I_N"/>
</dbReference>
<evidence type="ECO:0000256" key="2">
    <source>
        <dbReference type="ARBA" id="ARBA00011575"/>
    </source>
</evidence>
<comment type="subunit">
    <text evidence="2">Heterotetramer consisting of two non-identical subunits: a beta subunit (TrpG) and a large alpha subunit (TrpE).</text>
</comment>
<evidence type="ECO:0000259" key="11">
    <source>
        <dbReference type="Pfam" id="PF04715"/>
    </source>
</evidence>
<comment type="cofactor">
    <cofactor evidence="1">
        <name>Mg(2+)</name>
        <dbReference type="ChEBI" id="CHEBI:18420"/>
    </cofactor>
</comment>
<dbReference type="InterPro" id="IPR005801">
    <property type="entry name" value="ADC_synthase"/>
</dbReference>
<evidence type="ECO:0000256" key="9">
    <source>
        <dbReference type="SAM" id="Coils"/>
    </source>
</evidence>
<comment type="function">
    <text evidence="7">Part of a heterotetrameric complex that catalyzes the two-step biosynthesis of anthranilate, an intermediate in the biosynthesis of L-tryptophan. In the first step, the glutamine-binding beta subunit (TrpG) of anthranilate synthase (AS) provides the glutamine amidotransferase activity which generates ammonia as a substrate that, along with chorismate, is used in the second step, catalyzed by the large alpha subunit of AS (TrpE) to produce anthranilate. In the absence of TrpG, TrpE can synthesize anthranilate directly from chorismate and high concentrations of ammonia.</text>
</comment>
<dbReference type="EMBL" id="KT879192">
    <property type="protein sequence ID" value="AMP19715.1"/>
    <property type="molecule type" value="Genomic_DNA"/>
</dbReference>
<reference evidence="12" key="2">
    <citation type="journal article" date="2016" name="Front. Microbiol.">
        <title>A Bacterial Quorum-Sensing Precursor Induces Mortality in the Marine Coccolithophore, Emiliania huxleyi.</title>
        <authorList>
            <person name="Harvey E.L."/>
            <person name="Deering R.W."/>
            <person name="Rowley D.C."/>
            <person name="El Gamal A."/>
            <person name="Schorn M."/>
            <person name="Moore B.S."/>
            <person name="Johnson M.D."/>
            <person name="Mincer T.J."/>
            <person name="Whalen K.E."/>
        </authorList>
    </citation>
    <scope>NUCLEOTIDE SEQUENCE</scope>
    <source>
        <strain evidence="12">A757</strain>
    </source>
</reference>
<evidence type="ECO:0000313" key="12">
    <source>
        <dbReference type="EMBL" id="AMP19715.1"/>
    </source>
</evidence>
<dbReference type="Pfam" id="PF00425">
    <property type="entry name" value="Chorismate_bind"/>
    <property type="match status" value="1"/>
</dbReference>
<dbReference type="GO" id="GO:0004049">
    <property type="term" value="F:anthranilate synthase activity"/>
    <property type="evidence" value="ECO:0007669"/>
    <property type="project" value="UniProtKB-EC"/>
</dbReference>
<dbReference type="Gene3D" id="3.60.120.10">
    <property type="entry name" value="Anthranilate synthase"/>
    <property type="match status" value="1"/>
</dbReference>
<dbReference type="PANTHER" id="PTHR11236:SF48">
    <property type="entry name" value="ISOCHORISMATE SYNTHASE MENF"/>
    <property type="match status" value="1"/>
</dbReference>
<evidence type="ECO:0000256" key="1">
    <source>
        <dbReference type="ARBA" id="ARBA00001946"/>
    </source>
</evidence>
<feature type="coiled-coil region" evidence="9">
    <location>
        <begin position="291"/>
        <end position="318"/>
    </location>
</feature>
<feature type="domain" description="Anthranilate synthase component I N-terminal" evidence="11">
    <location>
        <begin position="24"/>
        <end position="164"/>
    </location>
</feature>
<dbReference type="AlphaFoldDB" id="A0A142BLZ4"/>
<dbReference type="GO" id="GO:0046872">
    <property type="term" value="F:metal ion binding"/>
    <property type="evidence" value="ECO:0007669"/>
    <property type="project" value="UniProtKB-KW"/>
</dbReference>
<protein>
    <recommendedName>
        <fullName evidence="3">Anthranilate synthase component 1</fullName>
    </recommendedName>
</protein>
<evidence type="ECO:0000256" key="6">
    <source>
        <dbReference type="ARBA" id="ARBA00023239"/>
    </source>
</evidence>
<dbReference type="PANTHER" id="PTHR11236">
    <property type="entry name" value="AMINOBENZOATE/ANTHRANILATE SYNTHASE"/>
    <property type="match status" value="1"/>
</dbReference>
<dbReference type="InterPro" id="IPR015890">
    <property type="entry name" value="Chorismate_C"/>
</dbReference>
<proteinExistence type="predicted"/>
<dbReference type="SUPFAM" id="SSF56322">
    <property type="entry name" value="ADC synthase"/>
    <property type="match status" value="1"/>
</dbReference>
<evidence type="ECO:0000256" key="4">
    <source>
        <dbReference type="ARBA" id="ARBA00022723"/>
    </source>
</evidence>
<evidence type="ECO:0000259" key="10">
    <source>
        <dbReference type="Pfam" id="PF00425"/>
    </source>
</evidence>
<name>A0A142BLZ4_PSEO7</name>
<keyword evidence="6 12" id="KW-0456">Lyase</keyword>
<keyword evidence="9" id="KW-0175">Coiled coil</keyword>
<evidence type="ECO:0000256" key="5">
    <source>
        <dbReference type="ARBA" id="ARBA00022842"/>
    </source>
</evidence>
<keyword evidence="5" id="KW-0460">Magnesium</keyword>
<reference evidence="12" key="1">
    <citation type="submission" date="2015-10" db="EMBL/GenBank/DDBJ databases">
        <authorList>
            <person name="Gilbert D.G."/>
        </authorList>
    </citation>
    <scope>NUCLEOTIDE SEQUENCE</scope>
    <source>
        <strain evidence="12">A757</strain>
    </source>
</reference>
<sequence>MTELQKIYSQVDTLDYGDGDVMRFYRRFAADSYSFVYEFNNAATKAIPPRYSLVGLSSLAKIVLKNNKLMYCCGNDVIFEQQFDCVTQAWTKLEELTANTEFVLNPEIELFEFGWLGIWGYESIRYFEPHKLPDPELPDLTQSSDVELMLPQQMAIFDHKEKQAKLVTFSSVPQHSNTGLIERLHSWPQDSVDGPVQFNFKQDEFKQTVDKLKQNIKDGEIMQAVLSQRMQIPVSGCGLDFFTQLRRVSPSPYQFYIRLNAGCLFGASPETLVRNDNGELVSFPMAGTRHRQACEVENARLEQELLQDEKELAEHLMLIDLARNDLGRVSDPATVSVPRKMTVEHFSHVMHITSQVSASLNKQHSNFDLIKATLPAGTLSGAPKIRAMQLLDKYEQVRRGFYGGGVGILNNQLLDLAIIIRSAYIKNGYLNIQAGAGIVTDSNPESEWQETMNKSRAMLVALGIAESQDKEAATC</sequence>